<evidence type="ECO:0000313" key="10">
    <source>
        <dbReference type="EMBL" id="KRN88490.1"/>
    </source>
</evidence>
<keyword evidence="7 8" id="KW-0472">Membrane</keyword>
<protein>
    <submittedName>
        <fullName evidence="10">Amino acid permease</fullName>
    </submittedName>
</protein>
<dbReference type="AlphaFoldDB" id="A0A0R2KP99"/>
<keyword evidence="4 8" id="KW-0812">Transmembrane</keyword>
<evidence type="ECO:0000313" key="11">
    <source>
        <dbReference type="Proteomes" id="UP000051500"/>
    </source>
</evidence>
<evidence type="ECO:0000256" key="8">
    <source>
        <dbReference type="SAM" id="Phobius"/>
    </source>
</evidence>
<dbReference type="EMBL" id="JQBZ01000025">
    <property type="protein sequence ID" value="KRN88490.1"/>
    <property type="molecule type" value="Genomic_DNA"/>
</dbReference>
<dbReference type="GO" id="GO:0005886">
    <property type="term" value="C:plasma membrane"/>
    <property type="evidence" value="ECO:0007669"/>
    <property type="project" value="UniProtKB-SubCell"/>
</dbReference>
<feature type="transmembrane region" description="Helical" evidence="8">
    <location>
        <begin position="122"/>
        <end position="143"/>
    </location>
</feature>
<keyword evidence="2" id="KW-0813">Transport</keyword>
<evidence type="ECO:0000259" key="9">
    <source>
        <dbReference type="Pfam" id="PF00324"/>
    </source>
</evidence>
<name>A0A0R2KP99_9LACO</name>
<comment type="caution">
    <text evidence="10">The sequence shown here is derived from an EMBL/GenBank/DDBJ whole genome shotgun (WGS) entry which is preliminary data.</text>
</comment>
<comment type="subcellular location">
    <subcellularLocation>
        <location evidence="1">Cell membrane</location>
        <topology evidence="1">Multi-pass membrane protein</topology>
    </subcellularLocation>
</comment>
<evidence type="ECO:0000256" key="7">
    <source>
        <dbReference type="ARBA" id="ARBA00023136"/>
    </source>
</evidence>
<evidence type="ECO:0000256" key="3">
    <source>
        <dbReference type="ARBA" id="ARBA00022475"/>
    </source>
</evidence>
<dbReference type="Pfam" id="PF00324">
    <property type="entry name" value="AA_permease"/>
    <property type="match status" value="1"/>
</dbReference>
<proteinExistence type="predicted"/>
<evidence type="ECO:0000256" key="4">
    <source>
        <dbReference type="ARBA" id="ARBA00022692"/>
    </source>
</evidence>
<dbReference type="eggNOG" id="COG1113">
    <property type="taxonomic scope" value="Bacteria"/>
</dbReference>
<feature type="transmembrane region" description="Helical" evidence="8">
    <location>
        <begin position="155"/>
        <end position="176"/>
    </location>
</feature>
<dbReference type="PROSITE" id="PS00218">
    <property type="entry name" value="AMINO_ACID_PERMEASE_1"/>
    <property type="match status" value="1"/>
</dbReference>
<sequence>MQKGLSRELTNRHVQMIAIGGAIGTGLFLGSGMAIQKSGPAIILAYLLAGIFCFFMMRAIGELILSDLNKSSFIEFVSEYLGEKWEFLVGWTYWLCWESLAMADLTASGIYIKYWFPQIPQWLTALVIIIVLLLFNLLSVGAFGELETWFSSIKILAIVALIVTGIILLLTSAKIGGEVVSLHNLVKNGGFFPKGMKGFVLAMPMVLFAFTGIEMVGLTSGETANPKKDLPKAINTLPLRIGLFYIGSMFVLMCIHPWNEIAVSTSPFVQVFSSLGIKIAAGVINFVVLTAALSACNSAIFSTSRTLFVLSRNKHAAKRFGEVNNRSIPVASLVFSSLILFVIVILNYVLPHQIFEIISGVSTVSFILVWIILVVCHLKYKQAHPKVNVGFPMPFYPVANILTIIFFSGVLLLLLLDFSTSLALLFTALWLGVLLLIYHGLAKKQGEV</sequence>
<keyword evidence="3" id="KW-1003">Cell membrane</keyword>
<dbReference type="Gene3D" id="1.20.1740.10">
    <property type="entry name" value="Amino acid/polyamine transporter I"/>
    <property type="match status" value="1"/>
</dbReference>
<gene>
    <name evidence="10" type="ORF">IV53_GL000454</name>
</gene>
<dbReference type="InterPro" id="IPR004840">
    <property type="entry name" value="Amino_acid_permease_CS"/>
</dbReference>
<dbReference type="STRING" id="1122146.IV53_GL000454"/>
<feature type="transmembrane region" description="Helical" evidence="8">
    <location>
        <begin position="328"/>
        <end position="348"/>
    </location>
</feature>
<dbReference type="FunFam" id="1.20.1740.10:FF:000001">
    <property type="entry name" value="Amino acid permease"/>
    <property type="match status" value="1"/>
</dbReference>
<feature type="transmembrane region" description="Helical" evidence="8">
    <location>
        <begin position="94"/>
        <end position="116"/>
    </location>
</feature>
<accession>A0A0R2KP99</accession>
<dbReference type="GO" id="GO:0055085">
    <property type="term" value="P:transmembrane transport"/>
    <property type="evidence" value="ECO:0007669"/>
    <property type="project" value="InterPro"/>
</dbReference>
<dbReference type="PATRIC" id="fig|1122146.4.peg.466"/>
<keyword evidence="6 8" id="KW-1133">Transmembrane helix</keyword>
<feature type="domain" description="Amino acid permease/ SLC12A" evidence="9">
    <location>
        <begin position="13"/>
        <end position="439"/>
    </location>
</feature>
<evidence type="ECO:0000256" key="6">
    <source>
        <dbReference type="ARBA" id="ARBA00022989"/>
    </source>
</evidence>
<feature type="transmembrane region" description="Helical" evidence="8">
    <location>
        <begin position="395"/>
        <end position="416"/>
    </location>
</feature>
<dbReference type="RefSeq" id="WP_027106899.1">
    <property type="nucleotide sequence ID" value="NZ_JQBZ01000025.1"/>
</dbReference>
<evidence type="ECO:0000256" key="2">
    <source>
        <dbReference type="ARBA" id="ARBA00022448"/>
    </source>
</evidence>
<feature type="transmembrane region" description="Helical" evidence="8">
    <location>
        <begin position="16"/>
        <end position="35"/>
    </location>
</feature>
<feature type="transmembrane region" description="Helical" evidence="8">
    <location>
        <begin position="196"/>
        <end position="216"/>
    </location>
</feature>
<keyword evidence="5" id="KW-0029">Amino-acid transport</keyword>
<dbReference type="PIRSF" id="PIRSF006060">
    <property type="entry name" value="AA_transporter"/>
    <property type="match status" value="1"/>
</dbReference>
<keyword evidence="11" id="KW-1185">Reference proteome</keyword>
<dbReference type="InterPro" id="IPR004841">
    <property type="entry name" value="AA-permease/SLC12A_dom"/>
</dbReference>
<dbReference type="PANTHER" id="PTHR43495">
    <property type="entry name" value="GABA PERMEASE"/>
    <property type="match status" value="1"/>
</dbReference>
<feature type="transmembrane region" description="Helical" evidence="8">
    <location>
        <begin position="354"/>
        <end position="375"/>
    </location>
</feature>
<feature type="transmembrane region" description="Helical" evidence="8">
    <location>
        <begin position="41"/>
        <end position="60"/>
    </location>
</feature>
<evidence type="ECO:0000256" key="5">
    <source>
        <dbReference type="ARBA" id="ARBA00022970"/>
    </source>
</evidence>
<dbReference type="OrthoDB" id="9780162at2"/>
<feature type="transmembrane region" description="Helical" evidence="8">
    <location>
        <begin position="237"/>
        <end position="259"/>
    </location>
</feature>
<evidence type="ECO:0000256" key="1">
    <source>
        <dbReference type="ARBA" id="ARBA00004651"/>
    </source>
</evidence>
<reference evidence="10 11" key="1">
    <citation type="journal article" date="2015" name="Genome Announc.">
        <title>Expanding the biotechnology potential of lactobacilli through comparative genomics of 213 strains and associated genera.</title>
        <authorList>
            <person name="Sun Z."/>
            <person name="Harris H.M."/>
            <person name="McCann A."/>
            <person name="Guo C."/>
            <person name="Argimon S."/>
            <person name="Zhang W."/>
            <person name="Yang X."/>
            <person name="Jeffery I.B."/>
            <person name="Cooney J.C."/>
            <person name="Kagawa T.F."/>
            <person name="Liu W."/>
            <person name="Song Y."/>
            <person name="Salvetti E."/>
            <person name="Wrobel A."/>
            <person name="Rasinkangas P."/>
            <person name="Parkhill J."/>
            <person name="Rea M.C."/>
            <person name="O'Sullivan O."/>
            <person name="Ritari J."/>
            <person name="Douillard F.P."/>
            <person name="Paul Ross R."/>
            <person name="Yang R."/>
            <person name="Briner A.E."/>
            <person name="Felis G.E."/>
            <person name="de Vos W.M."/>
            <person name="Barrangou R."/>
            <person name="Klaenhammer T.R."/>
            <person name="Caufield P.W."/>
            <person name="Cui Y."/>
            <person name="Zhang H."/>
            <person name="O'Toole P.W."/>
        </authorList>
    </citation>
    <scope>NUCLEOTIDE SEQUENCE [LARGE SCALE GENOMIC DNA]</scope>
    <source>
        <strain evidence="10 11">DSM 22408</strain>
    </source>
</reference>
<feature type="transmembrane region" description="Helical" evidence="8">
    <location>
        <begin position="422"/>
        <end position="441"/>
    </location>
</feature>
<feature type="transmembrane region" description="Helical" evidence="8">
    <location>
        <begin position="279"/>
        <end position="308"/>
    </location>
</feature>
<dbReference type="PANTHER" id="PTHR43495:SF2">
    <property type="entry name" value="D-SERINE_D-ALANINE_GLYCINE TRANSPORTER"/>
    <property type="match status" value="1"/>
</dbReference>
<organism evidence="10 11">
    <name type="scientific">Ligilactobacillus ceti DSM 22408</name>
    <dbReference type="NCBI Taxonomy" id="1122146"/>
    <lineage>
        <taxon>Bacteria</taxon>
        <taxon>Bacillati</taxon>
        <taxon>Bacillota</taxon>
        <taxon>Bacilli</taxon>
        <taxon>Lactobacillales</taxon>
        <taxon>Lactobacillaceae</taxon>
        <taxon>Ligilactobacillus</taxon>
    </lineage>
</organism>
<dbReference type="Proteomes" id="UP000051500">
    <property type="component" value="Unassembled WGS sequence"/>
</dbReference>
<dbReference type="GO" id="GO:0006865">
    <property type="term" value="P:amino acid transport"/>
    <property type="evidence" value="ECO:0007669"/>
    <property type="project" value="UniProtKB-KW"/>
</dbReference>